<dbReference type="AlphaFoldDB" id="A0A7S3DLN5"/>
<evidence type="ECO:0000256" key="4">
    <source>
        <dbReference type="ARBA" id="ARBA00023239"/>
    </source>
</evidence>
<dbReference type="SUPFAM" id="SSF50621">
    <property type="entry name" value="Alanine racemase C-terminal domain-like"/>
    <property type="match status" value="1"/>
</dbReference>
<feature type="domain" description="Orn/DAP/Arg decarboxylase 2 N-terminal" evidence="9">
    <location>
        <begin position="92"/>
        <end position="411"/>
    </location>
</feature>
<dbReference type="PANTHER" id="PTHR11482">
    <property type="entry name" value="ARGININE/DIAMINOPIMELATE/ORNITHINE DECARBOXYLASE"/>
    <property type="match status" value="1"/>
</dbReference>
<comment type="catalytic activity">
    <reaction evidence="8">
        <text>L-ornithine + H(+) = putrescine + CO2</text>
        <dbReference type="Rhea" id="RHEA:22964"/>
        <dbReference type="ChEBI" id="CHEBI:15378"/>
        <dbReference type="ChEBI" id="CHEBI:16526"/>
        <dbReference type="ChEBI" id="CHEBI:46911"/>
        <dbReference type="ChEBI" id="CHEBI:326268"/>
        <dbReference type="EC" id="4.1.1.17"/>
    </reaction>
</comment>
<keyword evidence="4" id="KW-0456">Lyase</keyword>
<gene>
    <name evidence="10" type="ORF">APAL1065_LOCUS7508</name>
</gene>
<dbReference type="PANTHER" id="PTHR11482:SF6">
    <property type="entry name" value="ORNITHINE DECARBOXYLASE 1-RELATED"/>
    <property type="match status" value="1"/>
</dbReference>
<dbReference type="InterPro" id="IPR009006">
    <property type="entry name" value="Ala_racemase/Decarboxylase_C"/>
</dbReference>
<dbReference type="InterPro" id="IPR000183">
    <property type="entry name" value="Orn/DAP/Arg_de-COase"/>
</dbReference>
<comment type="pathway">
    <text evidence="5">Amine and polyamine biosynthesis; putrescine biosynthesis via L-ornithine pathway; putrescine from L-ornithine: step 1/1.</text>
</comment>
<keyword evidence="3" id="KW-0663">Pyridoxal phosphate</keyword>
<evidence type="ECO:0000256" key="6">
    <source>
        <dbReference type="ARBA" id="ARBA00034138"/>
    </source>
</evidence>
<dbReference type="EMBL" id="HBHT01011163">
    <property type="protein sequence ID" value="CAD9955845.1"/>
    <property type="molecule type" value="Transcribed_RNA"/>
</dbReference>
<dbReference type="Gene3D" id="2.40.37.10">
    <property type="entry name" value="Lyase, Ornithine Decarboxylase, Chain A, domain 1"/>
    <property type="match status" value="1"/>
</dbReference>
<dbReference type="InterPro" id="IPR002433">
    <property type="entry name" value="Orn_de-COase"/>
</dbReference>
<evidence type="ECO:0000256" key="5">
    <source>
        <dbReference type="ARBA" id="ARBA00034115"/>
    </source>
</evidence>
<dbReference type="InterPro" id="IPR022644">
    <property type="entry name" value="De-COase2_N"/>
</dbReference>
<dbReference type="GO" id="GO:0033387">
    <property type="term" value="P:putrescine biosynthetic process from arginine, via ornithine"/>
    <property type="evidence" value="ECO:0007669"/>
    <property type="project" value="TreeGrafter"/>
</dbReference>
<evidence type="ECO:0000256" key="2">
    <source>
        <dbReference type="ARBA" id="ARBA00008872"/>
    </source>
</evidence>
<proteinExistence type="inferred from homology"/>
<comment type="similarity">
    <text evidence="2">Belongs to the Orn/Lys/Arg decarboxylase class-II family.</text>
</comment>
<dbReference type="Pfam" id="PF02784">
    <property type="entry name" value="Orn_Arg_deC_N"/>
    <property type="match status" value="1"/>
</dbReference>
<evidence type="ECO:0000256" key="1">
    <source>
        <dbReference type="ARBA" id="ARBA00001933"/>
    </source>
</evidence>
<evidence type="ECO:0000256" key="8">
    <source>
        <dbReference type="ARBA" id="ARBA00049127"/>
    </source>
</evidence>
<evidence type="ECO:0000259" key="9">
    <source>
        <dbReference type="Pfam" id="PF02784"/>
    </source>
</evidence>
<dbReference type="SUPFAM" id="SSF51419">
    <property type="entry name" value="PLP-binding barrel"/>
    <property type="match status" value="1"/>
</dbReference>
<dbReference type="PRINTS" id="PR01179">
    <property type="entry name" value="ODADCRBXLASE"/>
</dbReference>
<reference evidence="10" key="1">
    <citation type="submission" date="2021-01" db="EMBL/GenBank/DDBJ databases">
        <authorList>
            <person name="Corre E."/>
            <person name="Pelletier E."/>
            <person name="Niang G."/>
            <person name="Scheremetjew M."/>
            <person name="Finn R."/>
            <person name="Kale V."/>
            <person name="Holt S."/>
            <person name="Cochrane G."/>
            <person name="Meng A."/>
            <person name="Brown T."/>
            <person name="Cohen L."/>
        </authorList>
    </citation>
    <scope>NUCLEOTIDE SEQUENCE</scope>
    <source>
        <strain evidence="10">CCMP125</strain>
    </source>
</reference>
<accession>A0A7S3DLN5</accession>
<dbReference type="PROSITE" id="PS00878">
    <property type="entry name" value="ODR_DC_2_1"/>
    <property type="match status" value="1"/>
</dbReference>
<dbReference type="GO" id="GO:0004586">
    <property type="term" value="F:ornithine decarboxylase activity"/>
    <property type="evidence" value="ECO:0007669"/>
    <property type="project" value="UniProtKB-EC"/>
</dbReference>
<dbReference type="InterPro" id="IPR022653">
    <property type="entry name" value="De-COase2_pyr-phos_BS"/>
</dbReference>
<dbReference type="Gene3D" id="3.20.20.10">
    <property type="entry name" value="Alanine racemase"/>
    <property type="match status" value="1"/>
</dbReference>
<sequence>MTGCQRSYLDVDIPEQVVDFSTVLSRVEFALEHLNKNDKFSSPSFQYLPADVFDAASCAKHQIQALMDLEELNSEDEDALDDGFFVCDLKVVFQKLVAWRQLFPRIKPFFALKCNPDPMVAAILGATTSIAKDEATSEVTTAAGFDCASIPEIELALLQKHRQGSLDNCITKRSNVVYANPQRAEKDLEIALTTYKIRLLTFDGPEEIYKIHRTYQQHLAKEMNGNEKNKNNELPQLVLRILVPDEHSSVPLGEKFGVPPDNIPSLVELAVQLKLPIVGVSFHCGSGNHDPNSYAQAIVLAHTALQVIDEIQNPDGVPPCWLLDIGGGYPGCDGIGASRGRFCGVAQQQPLNKEEESKDIDAEIETASKIASVVSPLIDRLFPQSESSLLGPGHPSRHAIDIISEPGRYFVEEAFSLCSRIYRIEIEYENGSSQSGNAIWRHYYIAQGVQGVFKDVLLCGEKFTPIPLRMMGGHGQKEGTNELIPSAVHGPSGEEYDIICPNHPLPELHVGDWLVFDRMGAYTLSIAARSGRPTIRYVVGGTN</sequence>
<organism evidence="10">
    <name type="scientific">Entomoneis paludosa</name>
    <dbReference type="NCBI Taxonomy" id="265537"/>
    <lineage>
        <taxon>Eukaryota</taxon>
        <taxon>Sar</taxon>
        <taxon>Stramenopiles</taxon>
        <taxon>Ochrophyta</taxon>
        <taxon>Bacillariophyta</taxon>
        <taxon>Bacillariophyceae</taxon>
        <taxon>Bacillariophycidae</taxon>
        <taxon>Entomoneidaceae</taxon>
        <taxon>Entomoneis</taxon>
    </lineage>
</organism>
<dbReference type="InterPro" id="IPR029066">
    <property type="entry name" value="PLP-binding_barrel"/>
</dbReference>
<comment type="cofactor">
    <cofactor evidence="1">
        <name>pyridoxal 5'-phosphate</name>
        <dbReference type="ChEBI" id="CHEBI:597326"/>
    </cofactor>
</comment>
<protein>
    <recommendedName>
        <fullName evidence="6">ornithine decarboxylase</fullName>
        <ecNumber evidence="6">4.1.1.17</ecNumber>
    </recommendedName>
</protein>
<name>A0A7S3DLN5_9STRA</name>
<comment type="subunit">
    <text evidence="7">Homodimer. Only the dimer is catalytically active, as the active sites are constructed of residues from both monomers.</text>
</comment>
<dbReference type="PRINTS" id="PR01182">
    <property type="entry name" value="ORNDCRBXLASE"/>
</dbReference>
<evidence type="ECO:0000256" key="7">
    <source>
        <dbReference type="ARBA" id="ARBA00046672"/>
    </source>
</evidence>
<dbReference type="GO" id="GO:0005737">
    <property type="term" value="C:cytoplasm"/>
    <property type="evidence" value="ECO:0007669"/>
    <property type="project" value="TreeGrafter"/>
</dbReference>
<evidence type="ECO:0000256" key="3">
    <source>
        <dbReference type="ARBA" id="ARBA00022898"/>
    </source>
</evidence>
<dbReference type="EC" id="4.1.1.17" evidence="6"/>
<evidence type="ECO:0000313" key="10">
    <source>
        <dbReference type="EMBL" id="CAD9955845.1"/>
    </source>
</evidence>